<accession>A0A3P7E9L1</accession>
<feature type="transmembrane region" description="Helical" evidence="1">
    <location>
        <begin position="31"/>
        <end position="55"/>
    </location>
</feature>
<keyword evidence="1" id="KW-0472">Membrane</keyword>
<evidence type="ECO:0000313" key="3">
    <source>
        <dbReference type="Proteomes" id="UP000270924"/>
    </source>
</evidence>
<protein>
    <submittedName>
        <fullName evidence="2">Uncharacterized protein</fullName>
    </submittedName>
</protein>
<sequence length="60" mass="6917">MDLDVALQRASEDEAENQCDEVYPGRVLKLVLHYFILIFISSLISSVSYSSYVSYSYFKI</sequence>
<name>A0A3P7E9L1_WUCBA</name>
<proteinExistence type="predicted"/>
<reference evidence="2 3" key="1">
    <citation type="submission" date="2018-11" db="EMBL/GenBank/DDBJ databases">
        <authorList>
            <consortium name="Pathogen Informatics"/>
        </authorList>
    </citation>
    <scope>NUCLEOTIDE SEQUENCE [LARGE SCALE GENOMIC DNA]</scope>
</reference>
<evidence type="ECO:0000313" key="2">
    <source>
        <dbReference type="EMBL" id="VDM13247.1"/>
    </source>
</evidence>
<organism evidence="2 3">
    <name type="scientific">Wuchereria bancrofti</name>
    <dbReference type="NCBI Taxonomy" id="6293"/>
    <lineage>
        <taxon>Eukaryota</taxon>
        <taxon>Metazoa</taxon>
        <taxon>Ecdysozoa</taxon>
        <taxon>Nematoda</taxon>
        <taxon>Chromadorea</taxon>
        <taxon>Rhabditida</taxon>
        <taxon>Spirurina</taxon>
        <taxon>Spiruromorpha</taxon>
        <taxon>Filarioidea</taxon>
        <taxon>Onchocercidae</taxon>
        <taxon>Wuchereria</taxon>
    </lineage>
</organism>
<keyword evidence="3" id="KW-1185">Reference proteome</keyword>
<dbReference type="Proteomes" id="UP000270924">
    <property type="component" value="Unassembled WGS sequence"/>
</dbReference>
<keyword evidence="1" id="KW-0812">Transmembrane</keyword>
<dbReference type="EMBL" id="UYWW01004061">
    <property type="protein sequence ID" value="VDM13247.1"/>
    <property type="molecule type" value="Genomic_DNA"/>
</dbReference>
<gene>
    <name evidence="2" type="ORF">WBA_LOCUS6633</name>
</gene>
<dbReference type="AlphaFoldDB" id="A0A3P7E9L1"/>
<dbReference type="InParanoid" id="A0A3P7E9L1"/>
<keyword evidence="1" id="KW-1133">Transmembrane helix</keyword>
<evidence type="ECO:0000256" key="1">
    <source>
        <dbReference type="SAM" id="Phobius"/>
    </source>
</evidence>